<protein>
    <submittedName>
        <fullName evidence="1">Uncharacterized protein</fullName>
    </submittedName>
</protein>
<accession>A0A0A9CA80</accession>
<proteinExistence type="predicted"/>
<reference evidence="1" key="2">
    <citation type="journal article" date="2015" name="Data Brief">
        <title>Shoot transcriptome of the giant reed, Arundo donax.</title>
        <authorList>
            <person name="Barrero R.A."/>
            <person name="Guerrero F.D."/>
            <person name="Moolhuijzen P."/>
            <person name="Goolsby J.A."/>
            <person name="Tidwell J."/>
            <person name="Bellgard S.E."/>
            <person name="Bellgard M.I."/>
        </authorList>
    </citation>
    <scope>NUCLEOTIDE SEQUENCE</scope>
    <source>
        <tissue evidence="1">Shoot tissue taken approximately 20 cm above the soil surface</tissue>
    </source>
</reference>
<dbReference type="AlphaFoldDB" id="A0A0A9CA80"/>
<sequence>MSQIYLAISYQSKNSVPCANQFFRYLLA</sequence>
<organism evidence="1">
    <name type="scientific">Arundo donax</name>
    <name type="common">Giant reed</name>
    <name type="synonym">Donax arundinaceus</name>
    <dbReference type="NCBI Taxonomy" id="35708"/>
    <lineage>
        <taxon>Eukaryota</taxon>
        <taxon>Viridiplantae</taxon>
        <taxon>Streptophyta</taxon>
        <taxon>Embryophyta</taxon>
        <taxon>Tracheophyta</taxon>
        <taxon>Spermatophyta</taxon>
        <taxon>Magnoliopsida</taxon>
        <taxon>Liliopsida</taxon>
        <taxon>Poales</taxon>
        <taxon>Poaceae</taxon>
        <taxon>PACMAD clade</taxon>
        <taxon>Arundinoideae</taxon>
        <taxon>Arundineae</taxon>
        <taxon>Arundo</taxon>
    </lineage>
</organism>
<dbReference type="EMBL" id="GBRH01224711">
    <property type="protein sequence ID" value="JAD73184.1"/>
    <property type="molecule type" value="Transcribed_RNA"/>
</dbReference>
<reference evidence="1" key="1">
    <citation type="submission" date="2014-09" db="EMBL/GenBank/DDBJ databases">
        <authorList>
            <person name="Magalhaes I.L.F."/>
            <person name="Oliveira U."/>
            <person name="Santos F.R."/>
            <person name="Vidigal T.H.D.A."/>
            <person name="Brescovit A.D."/>
            <person name="Santos A.J."/>
        </authorList>
    </citation>
    <scope>NUCLEOTIDE SEQUENCE</scope>
    <source>
        <tissue evidence="1">Shoot tissue taken approximately 20 cm above the soil surface</tissue>
    </source>
</reference>
<name>A0A0A9CA80_ARUDO</name>
<evidence type="ECO:0000313" key="1">
    <source>
        <dbReference type="EMBL" id="JAD73184.1"/>
    </source>
</evidence>